<keyword evidence="3" id="KW-1185">Reference proteome</keyword>
<organism evidence="2 3">
    <name type="scientific">Candidatus Burkholderia pumila</name>
    <dbReference type="NCBI Taxonomy" id="1090375"/>
    <lineage>
        <taxon>Bacteria</taxon>
        <taxon>Pseudomonadati</taxon>
        <taxon>Pseudomonadota</taxon>
        <taxon>Betaproteobacteria</taxon>
        <taxon>Burkholderiales</taxon>
        <taxon>Burkholderiaceae</taxon>
        <taxon>Burkholderia</taxon>
    </lineage>
</organism>
<accession>A0ABR5HKJ2</accession>
<dbReference type="InterPro" id="IPR022016">
    <property type="entry name" value="DUF3597"/>
</dbReference>
<dbReference type="EMBL" id="LELG01000260">
    <property type="protein sequence ID" value="KMQ79478.1"/>
    <property type="molecule type" value="Genomic_DNA"/>
</dbReference>
<sequence>MSIFSDIVNKIFHRAKPAALSDIDVAEGMDQLASENAQKLNWHTLIVDLMKLLGVDSSLNHRKQLATELKYSGDMNDSASINIWLHKQLMQATHLLRHR</sequence>
<protein>
    <recommendedName>
        <fullName evidence="1">DUF3597 domain-containing protein</fullName>
    </recommendedName>
</protein>
<dbReference type="Pfam" id="PF12200">
    <property type="entry name" value="DUF3597"/>
    <property type="match status" value="1"/>
</dbReference>
<proteinExistence type="predicted"/>
<reference evidence="2 3" key="1">
    <citation type="submission" date="2015-06" db="EMBL/GenBank/DDBJ databases">
        <title>Comparative genomics of Burkholderia leaf nodule symbionts.</title>
        <authorList>
            <person name="Carlier A."/>
            <person name="Eberl L."/>
            <person name="Pinto-Carbo M."/>
        </authorList>
    </citation>
    <scope>NUCLEOTIDE SEQUENCE [LARGE SCALE GENOMIC DNA]</scope>
    <source>
        <strain evidence="2 3">UZHbot3</strain>
    </source>
</reference>
<evidence type="ECO:0000259" key="1">
    <source>
        <dbReference type="Pfam" id="PF12200"/>
    </source>
</evidence>
<feature type="domain" description="DUF3597" evidence="1">
    <location>
        <begin position="17"/>
        <end position="92"/>
    </location>
</feature>
<gene>
    <name evidence="2" type="ORF">BPMI_00613</name>
</gene>
<dbReference type="SUPFAM" id="SSF158634">
    <property type="entry name" value="RPA2825-like"/>
    <property type="match status" value="1"/>
</dbReference>
<comment type="caution">
    <text evidence="2">The sequence shown here is derived from an EMBL/GenBank/DDBJ whole genome shotgun (WGS) entry which is preliminary data.</text>
</comment>
<evidence type="ECO:0000313" key="3">
    <source>
        <dbReference type="Proteomes" id="UP000242951"/>
    </source>
</evidence>
<name>A0ABR5HKJ2_9BURK</name>
<evidence type="ECO:0000313" key="2">
    <source>
        <dbReference type="EMBL" id="KMQ79478.1"/>
    </source>
</evidence>
<dbReference type="Proteomes" id="UP000242951">
    <property type="component" value="Unassembled WGS sequence"/>
</dbReference>